<dbReference type="AlphaFoldDB" id="F9QDD7"/>
<evidence type="ECO:0000313" key="1">
    <source>
        <dbReference type="EMBL" id="EGS29224.1"/>
    </source>
</evidence>
<dbReference type="EMBL" id="AFVJ01000019">
    <property type="protein sequence ID" value="EGS29224.1"/>
    <property type="molecule type" value="Genomic_DNA"/>
</dbReference>
<dbReference type="GeneID" id="65654201"/>
<name>F9QDD7_9BACT</name>
<dbReference type="Proteomes" id="UP000005055">
    <property type="component" value="Unassembled WGS sequence"/>
</dbReference>
<comment type="caution">
    <text evidence="1">The sequence shown here is derived from an EMBL/GenBank/DDBJ whole genome shotgun (WGS) entry which is preliminary data.</text>
</comment>
<protein>
    <submittedName>
        <fullName evidence="1">Uncharacterized protein</fullName>
    </submittedName>
</protein>
<reference evidence="1 2" key="1">
    <citation type="journal article" date="2011" name="J. Bacteriol.">
        <title>Genome Sequence of Duck Pathogen Mycoplasma anatis Strain 1340.</title>
        <authorList>
            <person name="Guo Z."/>
            <person name="Chen P."/>
            <person name="Ren P."/>
            <person name="Kuang S."/>
            <person name="Zhou Z."/>
            <person name="Li Z."/>
            <person name="Liu M."/>
            <person name="Shi D."/>
            <person name="Xiao Y."/>
            <person name="Wang X."/>
            <person name="Zhou R."/>
            <person name="Jin H."/>
            <person name="Bi D."/>
        </authorList>
    </citation>
    <scope>NUCLEOTIDE SEQUENCE [LARGE SCALE GENOMIC DNA]</scope>
    <source>
        <strain evidence="1 2">1340</strain>
    </source>
</reference>
<organism evidence="1 2">
    <name type="scientific">Mycoplasmopsis anatis 1340</name>
    <dbReference type="NCBI Taxonomy" id="1034808"/>
    <lineage>
        <taxon>Bacteria</taxon>
        <taxon>Bacillati</taxon>
        <taxon>Mycoplasmatota</taxon>
        <taxon>Mycoplasmoidales</taxon>
        <taxon>Metamycoplasmataceae</taxon>
        <taxon>Mycoplasmopsis</taxon>
    </lineage>
</organism>
<proteinExistence type="predicted"/>
<dbReference type="STRING" id="1034808.GIG_02221"/>
<keyword evidence="2" id="KW-1185">Reference proteome</keyword>
<sequence length="46" mass="5377">MLTVDNIGTEWFNIKKKVTELVSNSNNKRIIKIIETILTILNELIY</sequence>
<dbReference type="RefSeq" id="WP_006886507.1">
    <property type="nucleotide sequence ID" value="NZ_AFVJ01000019.1"/>
</dbReference>
<evidence type="ECO:0000313" key="2">
    <source>
        <dbReference type="Proteomes" id="UP000005055"/>
    </source>
</evidence>
<gene>
    <name evidence="1" type="ORF">GIG_02221</name>
</gene>
<accession>F9QDD7</accession>